<evidence type="ECO:0000313" key="2">
    <source>
        <dbReference type="EMBL" id="GER57543.1"/>
    </source>
</evidence>
<accession>A0A5A7RJY1</accession>
<protein>
    <submittedName>
        <fullName evidence="2">Golgi-body localisation protein domain</fullName>
    </submittedName>
</protein>
<proteinExistence type="predicted"/>
<evidence type="ECO:0000256" key="1">
    <source>
        <dbReference type="SAM" id="MobiDB-lite"/>
    </source>
</evidence>
<name>A0A5A7RJY1_STRAF</name>
<dbReference type="EMBL" id="BKCP01013403">
    <property type="protein sequence ID" value="GER57543.1"/>
    <property type="molecule type" value="Genomic_DNA"/>
</dbReference>
<gene>
    <name evidence="2" type="ORF">STAS_35361</name>
</gene>
<reference evidence="3" key="1">
    <citation type="journal article" date="2019" name="Curr. Biol.">
        <title>Genome Sequence of Striga asiatica Provides Insight into the Evolution of Plant Parasitism.</title>
        <authorList>
            <person name="Yoshida S."/>
            <person name="Kim S."/>
            <person name="Wafula E.K."/>
            <person name="Tanskanen J."/>
            <person name="Kim Y.M."/>
            <person name="Honaas L."/>
            <person name="Yang Z."/>
            <person name="Spallek T."/>
            <person name="Conn C.E."/>
            <person name="Ichihashi Y."/>
            <person name="Cheong K."/>
            <person name="Cui S."/>
            <person name="Der J.P."/>
            <person name="Gundlach H."/>
            <person name="Jiao Y."/>
            <person name="Hori C."/>
            <person name="Ishida J.K."/>
            <person name="Kasahara H."/>
            <person name="Kiba T."/>
            <person name="Kim M.S."/>
            <person name="Koo N."/>
            <person name="Laohavisit A."/>
            <person name="Lee Y.H."/>
            <person name="Lumba S."/>
            <person name="McCourt P."/>
            <person name="Mortimer J.C."/>
            <person name="Mutuku J.M."/>
            <person name="Nomura T."/>
            <person name="Sasaki-Sekimoto Y."/>
            <person name="Seto Y."/>
            <person name="Wang Y."/>
            <person name="Wakatake T."/>
            <person name="Sakakibara H."/>
            <person name="Demura T."/>
            <person name="Yamaguchi S."/>
            <person name="Yoneyama K."/>
            <person name="Manabe R.I."/>
            <person name="Nelson D.C."/>
            <person name="Schulman A.H."/>
            <person name="Timko M.P."/>
            <person name="dePamphilis C.W."/>
            <person name="Choi D."/>
            <person name="Shirasu K."/>
        </authorList>
    </citation>
    <scope>NUCLEOTIDE SEQUENCE [LARGE SCALE GENOMIC DNA]</scope>
    <source>
        <strain evidence="3">cv. UVA1</strain>
    </source>
</reference>
<keyword evidence="3" id="KW-1185">Reference proteome</keyword>
<dbReference type="Proteomes" id="UP000325081">
    <property type="component" value="Unassembled WGS sequence"/>
</dbReference>
<evidence type="ECO:0000313" key="3">
    <source>
        <dbReference type="Proteomes" id="UP000325081"/>
    </source>
</evidence>
<organism evidence="2 3">
    <name type="scientific">Striga asiatica</name>
    <name type="common">Asiatic witchweed</name>
    <name type="synonym">Buchnera asiatica</name>
    <dbReference type="NCBI Taxonomy" id="4170"/>
    <lineage>
        <taxon>Eukaryota</taxon>
        <taxon>Viridiplantae</taxon>
        <taxon>Streptophyta</taxon>
        <taxon>Embryophyta</taxon>
        <taxon>Tracheophyta</taxon>
        <taxon>Spermatophyta</taxon>
        <taxon>Magnoliopsida</taxon>
        <taxon>eudicotyledons</taxon>
        <taxon>Gunneridae</taxon>
        <taxon>Pentapetalae</taxon>
        <taxon>asterids</taxon>
        <taxon>lamiids</taxon>
        <taxon>Lamiales</taxon>
        <taxon>Orobanchaceae</taxon>
        <taxon>Buchnereae</taxon>
        <taxon>Striga</taxon>
    </lineage>
</organism>
<comment type="caution">
    <text evidence="2">The sequence shown here is derived from an EMBL/GenBank/DDBJ whole genome shotgun (WGS) entry which is preliminary data.</text>
</comment>
<feature type="region of interest" description="Disordered" evidence="1">
    <location>
        <begin position="255"/>
        <end position="275"/>
    </location>
</feature>
<sequence>MHEAIGGISDSNIVSGGALGDMGDGPTNGDGTDIRLENTNVERVAVTVTVGDGAVIVILWGGKAEALQSHIVLSGHIVHQSWVDGLLRVHVASSPGPHGCLCPIVQYGPSLAVSGVGGCHHGRADHGRGPVRVGPLEQGGDARDVWAGHGSAGEDVELCAACAGRGQAVGPGGEDVDSRGNQLGLEIVACLEGRASGREGSKGGSRMEAEIRGVEDDGGGGIGARRVDVAEDCVPHGLFYGEARKHMRFGLEDGAADDDHSSAPGLSHGLSQLSGPTRADDNLATYLVATEPVVAAVSVCEGEKGVVGEEWATAVERHATDDLPIPEHDICWEPPVD</sequence>
<dbReference type="AlphaFoldDB" id="A0A5A7RJY1"/>